<dbReference type="InterPro" id="IPR043146">
    <property type="entry name" value="Penicillin_amidase_N_B-knob"/>
</dbReference>
<dbReference type="GO" id="GO:0016811">
    <property type="term" value="F:hydrolase activity, acting on carbon-nitrogen (but not peptide) bonds, in linear amides"/>
    <property type="evidence" value="ECO:0007669"/>
    <property type="project" value="InterPro"/>
</dbReference>
<evidence type="ECO:0000256" key="6">
    <source>
        <dbReference type="PIRSR" id="PIRSR001227-2"/>
    </source>
</evidence>
<proteinExistence type="inferred from homology"/>
<dbReference type="InterPro" id="IPR002692">
    <property type="entry name" value="S45"/>
</dbReference>
<accession>H6NDI7</accession>
<comment type="cofactor">
    <cofactor evidence="6">
        <name>Ca(2+)</name>
        <dbReference type="ChEBI" id="CHEBI:29108"/>
    </cofactor>
    <text evidence="6">Binds 1 Ca(2+) ion per dimer.</text>
</comment>
<keyword evidence="9" id="KW-1185">Reference proteome</keyword>
<evidence type="ECO:0000313" key="8">
    <source>
        <dbReference type="EMBL" id="AFC31327.1"/>
    </source>
</evidence>
<evidence type="ECO:0000256" key="2">
    <source>
        <dbReference type="ARBA" id="ARBA00022729"/>
    </source>
</evidence>
<dbReference type="HOGENOM" id="CLU_011790_4_0_9"/>
<evidence type="ECO:0000256" key="4">
    <source>
        <dbReference type="ARBA" id="ARBA00023145"/>
    </source>
</evidence>
<dbReference type="Gene3D" id="2.30.120.10">
    <property type="match status" value="1"/>
</dbReference>
<reference evidence="8 9" key="1">
    <citation type="journal article" date="2012" name="J. Bacteriol.">
        <title>Complete Genome Sequence of Paenibacillus mucilaginosus 3016, a Bacterium Functional as Microbial Fertilizer.</title>
        <authorList>
            <person name="Ma M."/>
            <person name="Wang Z."/>
            <person name="Li L."/>
            <person name="Jiang X."/>
            <person name="Guan D."/>
            <person name="Cao F."/>
            <person name="Chen H."/>
            <person name="Wang X."/>
            <person name="Shen D."/>
            <person name="Du B."/>
            <person name="Li J."/>
        </authorList>
    </citation>
    <scope>NUCLEOTIDE SEQUENCE [LARGE SCALE GENOMIC DNA]</scope>
    <source>
        <strain evidence="8 9">3016</strain>
    </source>
</reference>
<sequence length="844" mass="92328">MRMRTFGLWTGFAAVLCLNTAVLFAAGQPAAGLPALASVFHPFDGIWTDLRADAREAEGRNRTLEGLGGGVRIAFEADGTPHVKAETDRDAWMAVGYLHASFRLHQMDLMRRQAGGRLAEVTGRSALASDTFQRQLGLARHAEQAWNGLKPDSETRQILEAYAEGVNEVIREQKASGTLPSLFKLMGYEPEPWKGQDTLLLTNLLSQMMSFSKLPVYYAIWSETLGYERTMELMPVLPPNRQYPFVAAAPAGAPGASSGGHTGSGVSAGVSASGADAPLLAAHLELLHTLESLPSMAVHENPSSNGWAVAGSKSASGKPLLAGDPHLDYSIPSIWFEVHVDSPGFSFGGGSVPGIPAVLVGRSASSAWTMTSGQNQQTFYYEEKTDPAKPDHYYWRGEWKPFEVREETVKIKGGASETIRILSSVHGPILIQEGRTLAVDWLGSVPSLNMASLTGMLRAKSFGEFKEVLRPITAPMMNFLYADAKDIGVITAGRIPTFPEGTKPWLPMPGSGEHDRTGWVPYEQNPQSHNPPDGVISSANQRQTGAAYPHYLGTSAYFDPGYRAGRIYKELAEAGKVDSDTFKLLQHDTYDPLASAVVPRLLEALEGETLSGVERRAAAELQRWNYKAEEGSSAASVWWVFWEKYLQETFGPWWEKHSVPVKEHPGLAVSPKKPSLVMSLEAWTLNDPGNPYFSNPVTGEKREAPQVMRTAFRQAVEELRGKLGGDPHQWAWSRLHTRHFPALTRIPSLGYGPQGSGGNLYSLDSVGVRESVHGPTWRMIADWGSGRTLTSYPGGQSENPGSPWYLNRMNPWWEGQYNEFLLFDQASAGGNPVWTLEPGGRKAP</sequence>
<dbReference type="Proteomes" id="UP000007523">
    <property type="component" value="Chromosome"/>
</dbReference>
<keyword evidence="6" id="KW-0479">Metal-binding</keyword>
<evidence type="ECO:0000313" key="9">
    <source>
        <dbReference type="Proteomes" id="UP000007523"/>
    </source>
</evidence>
<dbReference type="CDD" id="cd03747">
    <property type="entry name" value="Ntn_PGA_like"/>
    <property type="match status" value="1"/>
</dbReference>
<keyword evidence="4" id="KW-0865">Zymogen</keyword>
<evidence type="ECO:0000256" key="1">
    <source>
        <dbReference type="ARBA" id="ARBA00006586"/>
    </source>
</evidence>
<dbReference type="MEROPS" id="S45.003"/>
<dbReference type="EMBL" id="CP003235">
    <property type="protein sequence ID" value="AFC31327.1"/>
    <property type="molecule type" value="Genomic_DNA"/>
</dbReference>
<dbReference type="RefSeq" id="WP_014371058.1">
    <property type="nucleotide sequence ID" value="NC_016935.1"/>
</dbReference>
<comment type="similarity">
    <text evidence="1">Belongs to the peptidase S45 family.</text>
</comment>
<evidence type="ECO:0000256" key="7">
    <source>
        <dbReference type="SAM" id="SignalP"/>
    </source>
</evidence>
<dbReference type="PIRSF" id="PIRSF001227">
    <property type="entry name" value="Pen_acylase"/>
    <property type="match status" value="1"/>
</dbReference>
<organism evidence="8 9">
    <name type="scientific">Paenibacillus mucilaginosus 3016</name>
    <dbReference type="NCBI Taxonomy" id="1116391"/>
    <lineage>
        <taxon>Bacteria</taxon>
        <taxon>Bacillati</taxon>
        <taxon>Bacillota</taxon>
        <taxon>Bacilli</taxon>
        <taxon>Bacillales</taxon>
        <taxon>Paenibacillaceae</taxon>
        <taxon>Paenibacillus</taxon>
    </lineage>
</organism>
<dbReference type="GO" id="GO:0017000">
    <property type="term" value="P:antibiotic biosynthetic process"/>
    <property type="evidence" value="ECO:0007669"/>
    <property type="project" value="InterPro"/>
</dbReference>
<feature type="signal peptide" evidence="7">
    <location>
        <begin position="1"/>
        <end position="25"/>
    </location>
</feature>
<evidence type="ECO:0000256" key="3">
    <source>
        <dbReference type="ARBA" id="ARBA00022801"/>
    </source>
</evidence>
<dbReference type="InterPro" id="IPR029055">
    <property type="entry name" value="Ntn_hydrolases_N"/>
</dbReference>
<dbReference type="GO" id="GO:0046872">
    <property type="term" value="F:metal ion binding"/>
    <property type="evidence" value="ECO:0007669"/>
    <property type="project" value="UniProtKB-KW"/>
</dbReference>
<feature type="binding site" evidence="6">
    <location>
        <position position="504"/>
    </location>
    <ligand>
        <name>Ca(2+)</name>
        <dbReference type="ChEBI" id="CHEBI:29108"/>
    </ligand>
</feature>
<dbReference type="InterPro" id="IPR043147">
    <property type="entry name" value="Penicillin_amidase_A-knob"/>
</dbReference>
<dbReference type="InterPro" id="IPR014395">
    <property type="entry name" value="Pen/GL7ACA/AHL_acylase"/>
</dbReference>
<keyword evidence="3" id="KW-0378">Hydrolase</keyword>
<feature type="chain" id="PRO_5003605481" evidence="7">
    <location>
        <begin position="26"/>
        <end position="844"/>
    </location>
</feature>
<dbReference type="Gene3D" id="3.60.20.10">
    <property type="entry name" value="Glutamine Phosphoribosylpyrophosphate, subunit 1, domain 1"/>
    <property type="match status" value="1"/>
</dbReference>
<keyword evidence="2 7" id="KW-0732">Signal</keyword>
<dbReference type="InterPro" id="IPR023343">
    <property type="entry name" value="Penicillin_amidase_dom1"/>
</dbReference>
<feature type="active site" description="Nucleophile" evidence="5">
    <location>
        <position position="304"/>
    </location>
</feature>
<dbReference type="PANTHER" id="PTHR34218">
    <property type="entry name" value="PEPTIDASE S45 PENICILLIN AMIDASE"/>
    <property type="match status" value="1"/>
</dbReference>
<dbReference type="KEGG" id="pmq:PM3016_4577"/>
<dbReference type="PANTHER" id="PTHR34218:SF3">
    <property type="entry name" value="ACYL-HOMOSERINE LACTONE ACYLASE PVDQ"/>
    <property type="match status" value="1"/>
</dbReference>
<gene>
    <name evidence="8" type="ORF">PM3016_4577</name>
</gene>
<dbReference type="SUPFAM" id="SSF56235">
    <property type="entry name" value="N-terminal nucleophile aminohydrolases (Ntn hydrolases)"/>
    <property type="match status" value="1"/>
</dbReference>
<dbReference type="Gene3D" id="1.10.1400.10">
    <property type="match status" value="1"/>
</dbReference>
<dbReference type="Gene3D" id="1.10.439.10">
    <property type="entry name" value="Penicillin Amidohydrolase, domain 1"/>
    <property type="match status" value="1"/>
</dbReference>
<keyword evidence="6" id="KW-0106">Calcium</keyword>
<dbReference type="STRING" id="1116391.PM3016_4577"/>
<dbReference type="Pfam" id="PF01804">
    <property type="entry name" value="Penicil_amidase"/>
    <property type="match status" value="1"/>
</dbReference>
<evidence type="ECO:0000256" key="5">
    <source>
        <dbReference type="PIRSR" id="PIRSR001227-1"/>
    </source>
</evidence>
<dbReference type="AlphaFoldDB" id="H6NDI7"/>
<protein>
    <submittedName>
        <fullName evidence="8">Peptidase S45 penicillin amidase</fullName>
    </submittedName>
</protein>
<name>H6NDI7_9BACL</name>